<dbReference type="InterPro" id="IPR036388">
    <property type="entry name" value="WH-like_DNA-bd_sf"/>
</dbReference>
<organism evidence="4 5">
    <name type="scientific">Kribbella lupini</name>
    <dbReference type="NCBI Taxonomy" id="291602"/>
    <lineage>
        <taxon>Bacteria</taxon>
        <taxon>Bacillati</taxon>
        <taxon>Actinomycetota</taxon>
        <taxon>Actinomycetes</taxon>
        <taxon>Propionibacteriales</taxon>
        <taxon>Kribbellaceae</taxon>
        <taxon>Kribbella</taxon>
    </lineage>
</organism>
<comment type="caution">
    <text evidence="4">The sequence shown here is derived from an EMBL/GenBank/DDBJ whole genome shotgun (WGS) entry which is preliminary data.</text>
</comment>
<dbReference type="InterPro" id="IPR011990">
    <property type="entry name" value="TPR-like_helical_dom_sf"/>
</dbReference>
<keyword evidence="2" id="KW-0067">ATP-binding</keyword>
<proteinExistence type="predicted"/>
<dbReference type="Gene3D" id="1.10.10.10">
    <property type="entry name" value="Winged helix-like DNA-binding domain superfamily/Winged helix DNA-binding domain"/>
    <property type="match status" value="1"/>
</dbReference>
<evidence type="ECO:0000259" key="3">
    <source>
        <dbReference type="PROSITE" id="PS50043"/>
    </source>
</evidence>
<dbReference type="InterPro" id="IPR027417">
    <property type="entry name" value="P-loop_NTPase"/>
</dbReference>
<dbReference type="PANTHER" id="PTHR16305">
    <property type="entry name" value="TESTICULAR SOLUBLE ADENYLYL CYCLASE"/>
    <property type="match status" value="1"/>
</dbReference>
<reference evidence="4 5" key="1">
    <citation type="journal article" date="2019" name="Int. J. Syst. Evol. Microbiol.">
        <title>The Global Catalogue of Microorganisms (GCM) 10K type strain sequencing project: providing services to taxonomists for standard genome sequencing and annotation.</title>
        <authorList>
            <consortium name="The Broad Institute Genomics Platform"/>
            <consortium name="The Broad Institute Genome Sequencing Center for Infectious Disease"/>
            <person name="Wu L."/>
            <person name="Ma J."/>
        </authorList>
    </citation>
    <scope>NUCLEOTIDE SEQUENCE [LARGE SCALE GENOMIC DNA]</scope>
    <source>
        <strain evidence="4 5">JCM 14303</strain>
    </source>
</reference>
<keyword evidence="1" id="KW-0547">Nucleotide-binding</keyword>
<dbReference type="Proteomes" id="UP001500363">
    <property type="component" value="Unassembled WGS sequence"/>
</dbReference>
<evidence type="ECO:0000313" key="5">
    <source>
        <dbReference type="Proteomes" id="UP001500363"/>
    </source>
</evidence>
<feature type="domain" description="HTH luxR-type" evidence="3">
    <location>
        <begin position="857"/>
        <end position="922"/>
    </location>
</feature>
<dbReference type="PANTHER" id="PTHR16305:SF35">
    <property type="entry name" value="TRANSCRIPTIONAL ACTIVATOR DOMAIN"/>
    <property type="match status" value="1"/>
</dbReference>
<name>A0ABN2AKC1_9ACTN</name>
<evidence type="ECO:0000313" key="4">
    <source>
        <dbReference type="EMBL" id="GAA1519507.1"/>
    </source>
</evidence>
<dbReference type="CDD" id="cd06170">
    <property type="entry name" value="LuxR_C_like"/>
    <property type="match status" value="1"/>
</dbReference>
<evidence type="ECO:0000256" key="1">
    <source>
        <dbReference type="ARBA" id="ARBA00022741"/>
    </source>
</evidence>
<gene>
    <name evidence="4" type="ORF">GCM10009741_19760</name>
</gene>
<dbReference type="SUPFAM" id="SSF52540">
    <property type="entry name" value="P-loop containing nucleoside triphosphate hydrolases"/>
    <property type="match status" value="1"/>
</dbReference>
<dbReference type="Pfam" id="PF13191">
    <property type="entry name" value="AAA_16"/>
    <property type="match status" value="1"/>
</dbReference>
<dbReference type="Pfam" id="PF00196">
    <property type="entry name" value="GerE"/>
    <property type="match status" value="1"/>
</dbReference>
<dbReference type="InterPro" id="IPR041664">
    <property type="entry name" value="AAA_16"/>
</dbReference>
<dbReference type="InterPro" id="IPR016032">
    <property type="entry name" value="Sig_transdc_resp-reg_C-effctor"/>
</dbReference>
<dbReference type="PROSITE" id="PS50043">
    <property type="entry name" value="HTH_LUXR_2"/>
    <property type="match status" value="1"/>
</dbReference>
<dbReference type="InterPro" id="IPR000792">
    <property type="entry name" value="Tscrpt_reg_LuxR_C"/>
</dbReference>
<accession>A0ABN2AKC1</accession>
<sequence length="928" mass="98603">MARVGKGVARRPLAAEGRGMKLFGRRSECGVLDDLVAEVRAGRSRVLVVGGGPGVGKTALLEYAVEAAPELRVLRAVGVESEQELAFAALHQLCGPLLDRVPQLPAPQQAALATVFGLQQGPPPDRFMVGLAVLSLLAEAAEKQPLLCIVDDAQWLDTATAQTLGFVARRLHAEALGLLFGAREVRDELRPLDELTVGGLPDDDARALLGSVVGFVLDEPVRDRIVAETGGNPLALIELPRGLTQTQLAGGFGLLGAQMLPGRIEESFLRQADLLPSSTRRLLLVAAAEPVGDPILVWRAADKLGVASAFAEIDGLLTLGERVTFRHPLVRSALYGSATAQELRDVHLALAHVTDPELDPDRRAWHLAAAASGPDEAVALELEQSALRAQSRGGFAAAAAFLQRAVALTADPGRRGDRALAAAQAGLQAGAFDTAQGMLATAEAGELDELGRARVDMLRAEAAFAVQRGGEAPGLLLRAAQTLQPLDARLARDTYLDAWSAALFAGRLATSADLRKVSSAARTAPKADGRGSDLLLDGFALLLTDERAEALPMLREAAQAFARGDVTAEEVLRWGWVATAAAAAAWDFEACIGAATRQVEVARSTGALAVLAVGLNVLGQVVALEGDFSEAASLQAEAAAVREATGTKIAPYGGLVLASLRGRENEAYSLIEATIRTASAEGQGTAVQYAHYARSVLLNSVGRHDEALLAARMAGNDTPELFVSAWSLGEWVEAAVRSGDLKSAADALERLEERAQSTGRPWGLGLAARARGLVSGAEDAYVEAIEQLEGTRLRPDLARSRLLYGEWLRRQSRRVDARAQLRLAHESFGSIGMESFAERARRELLATGETVRKRIGTPLAGAELTPQEQQIALLVRDGLSNPEVGARLFLSPRTVEWHLRKIFDKLGITSRRQLREALPRTDLEKLSG</sequence>
<evidence type="ECO:0000256" key="2">
    <source>
        <dbReference type="ARBA" id="ARBA00022840"/>
    </source>
</evidence>
<dbReference type="PRINTS" id="PR00038">
    <property type="entry name" value="HTHLUXR"/>
</dbReference>
<dbReference type="SMART" id="SM00421">
    <property type="entry name" value="HTH_LUXR"/>
    <property type="match status" value="1"/>
</dbReference>
<dbReference type="Gene3D" id="1.25.40.10">
    <property type="entry name" value="Tetratricopeptide repeat domain"/>
    <property type="match status" value="1"/>
</dbReference>
<protein>
    <submittedName>
        <fullName evidence="4">LuxR family transcriptional regulator</fullName>
    </submittedName>
</protein>
<dbReference type="SUPFAM" id="SSF48452">
    <property type="entry name" value="TPR-like"/>
    <property type="match status" value="2"/>
</dbReference>
<dbReference type="SUPFAM" id="SSF46894">
    <property type="entry name" value="C-terminal effector domain of the bipartite response regulators"/>
    <property type="match status" value="1"/>
</dbReference>
<dbReference type="EMBL" id="BAAANC010000001">
    <property type="protein sequence ID" value="GAA1519507.1"/>
    <property type="molecule type" value="Genomic_DNA"/>
</dbReference>
<keyword evidence="5" id="KW-1185">Reference proteome</keyword>